<evidence type="ECO:0000256" key="11">
    <source>
        <dbReference type="ARBA" id="ARBA00022842"/>
    </source>
</evidence>
<dbReference type="InterPro" id="IPR017067">
    <property type="entry name" value="RNase_H1_euk"/>
</dbReference>
<keyword evidence="8 12" id="KW-0479">Metal-binding</keyword>
<organism evidence="14 15">
    <name type="scientific">Diplocarpon rosae</name>
    <dbReference type="NCBI Taxonomy" id="946125"/>
    <lineage>
        <taxon>Eukaryota</taxon>
        <taxon>Fungi</taxon>
        <taxon>Dikarya</taxon>
        <taxon>Ascomycota</taxon>
        <taxon>Pezizomycotina</taxon>
        <taxon>Leotiomycetes</taxon>
        <taxon>Helotiales</taxon>
        <taxon>Drepanopezizaceae</taxon>
        <taxon>Diplocarpon</taxon>
    </lineage>
</organism>
<keyword evidence="11 12" id="KW-0460">Magnesium</keyword>
<dbReference type="SUPFAM" id="SSF53098">
    <property type="entry name" value="Ribonuclease H-like"/>
    <property type="match status" value="1"/>
</dbReference>
<evidence type="ECO:0000256" key="3">
    <source>
        <dbReference type="ARBA" id="ARBA00004065"/>
    </source>
</evidence>
<sequence>MGPPSSKKRKLSEEKVTKYYAVRGGRKSGVYMTWDECKVQTSGFKGACAYKSFLTEKEAQDFVAGKSKSAPGQEKFYGVAVGHKPGVYTDWTEAQMQILGAEKPKYKKFDNRKEAEAFVKSGGIIPLRKAAVAAAKHEDDSHERITKKQKSSAVLKVYTDGSALGNGKAGAIAGVGVFFGVGDERNVSESLEGETQTNNRAELTGVLRALEIAPKDRDMEIVTDSSYAINCVTLWYRSWASRGWRKSSGEQAENQDLIKAIRKLIDTRDALGKDTHFTWIKGHNDDPGNTAADRLAVAGAQNAQAARL</sequence>
<dbReference type="GO" id="GO:0043137">
    <property type="term" value="P:DNA replication, removal of RNA primer"/>
    <property type="evidence" value="ECO:0007669"/>
    <property type="project" value="TreeGrafter"/>
</dbReference>
<dbReference type="Proteomes" id="UP001285354">
    <property type="component" value="Unassembled WGS sequence"/>
</dbReference>
<comment type="caution">
    <text evidence="14">The sequence shown here is derived from an EMBL/GenBank/DDBJ whole genome shotgun (WGS) entry which is preliminary data.</text>
</comment>
<dbReference type="Pfam" id="PF01693">
    <property type="entry name" value="Cauli_VI"/>
    <property type="match status" value="2"/>
</dbReference>
<proteinExistence type="inferred from homology"/>
<dbReference type="InterPro" id="IPR036397">
    <property type="entry name" value="RNaseH_sf"/>
</dbReference>
<protein>
    <recommendedName>
        <fullName evidence="6 12">Ribonuclease H</fullName>
        <shortName evidence="12">RNase H</shortName>
        <ecNumber evidence="5 12">3.1.26.4</ecNumber>
    </recommendedName>
</protein>
<evidence type="ECO:0000313" key="14">
    <source>
        <dbReference type="EMBL" id="KAK2624277.1"/>
    </source>
</evidence>
<gene>
    <name evidence="14" type="ORF">QTJ16_006227</name>
</gene>
<dbReference type="FunFam" id="3.40.970.10:FF:000002">
    <property type="entry name" value="Ribonuclease H"/>
    <property type="match status" value="1"/>
</dbReference>
<keyword evidence="10 12" id="KW-0378">Hydrolase</keyword>
<keyword evidence="9 12" id="KW-0255">Endonuclease</keyword>
<dbReference type="Pfam" id="PF00075">
    <property type="entry name" value="RNase_H"/>
    <property type="match status" value="1"/>
</dbReference>
<dbReference type="EMBL" id="JAUBYV010000010">
    <property type="protein sequence ID" value="KAK2624277.1"/>
    <property type="molecule type" value="Genomic_DNA"/>
</dbReference>
<evidence type="ECO:0000256" key="4">
    <source>
        <dbReference type="ARBA" id="ARBA00005300"/>
    </source>
</evidence>
<dbReference type="FunFam" id="3.30.420.10:FF:000090">
    <property type="entry name" value="Ribonuclease H"/>
    <property type="match status" value="1"/>
</dbReference>
<evidence type="ECO:0000259" key="13">
    <source>
        <dbReference type="PROSITE" id="PS50879"/>
    </source>
</evidence>
<keyword evidence="15" id="KW-1185">Reference proteome</keyword>
<dbReference type="PANTHER" id="PTHR10642">
    <property type="entry name" value="RIBONUCLEASE H1"/>
    <property type="match status" value="1"/>
</dbReference>
<comment type="function">
    <text evidence="3 12">Endonuclease that specifically degrades the RNA of RNA-DNA hybrids.</text>
</comment>
<evidence type="ECO:0000256" key="5">
    <source>
        <dbReference type="ARBA" id="ARBA00012180"/>
    </source>
</evidence>
<dbReference type="Gene3D" id="3.40.970.10">
    <property type="entry name" value="Ribonuclease H1, N-terminal domain"/>
    <property type="match status" value="2"/>
</dbReference>
<dbReference type="PANTHER" id="PTHR10642:SF26">
    <property type="entry name" value="RIBONUCLEASE H1"/>
    <property type="match status" value="1"/>
</dbReference>
<name>A0AAD9SWG5_9HELO</name>
<dbReference type="InterPro" id="IPR011320">
    <property type="entry name" value="RNase_H1_N"/>
</dbReference>
<dbReference type="InterPro" id="IPR012337">
    <property type="entry name" value="RNaseH-like_sf"/>
</dbReference>
<comment type="cofactor">
    <cofactor evidence="2 12">
        <name>Mg(2+)</name>
        <dbReference type="ChEBI" id="CHEBI:18420"/>
    </cofactor>
</comment>
<evidence type="ECO:0000256" key="12">
    <source>
        <dbReference type="PIRNR" id="PIRNR036852"/>
    </source>
</evidence>
<dbReference type="GO" id="GO:0004523">
    <property type="term" value="F:RNA-DNA hybrid ribonuclease activity"/>
    <property type="evidence" value="ECO:0007669"/>
    <property type="project" value="UniProtKB-UniRule"/>
</dbReference>
<evidence type="ECO:0000313" key="15">
    <source>
        <dbReference type="Proteomes" id="UP001285354"/>
    </source>
</evidence>
<dbReference type="PIRSF" id="PIRSF036852">
    <property type="entry name" value="Ribonuclease_H1_euk"/>
    <property type="match status" value="1"/>
</dbReference>
<dbReference type="EC" id="3.1.26.4" evidence="5 12"/>
<comment type="catalytic activity">
    <reaction evidence="1 12">
        <text>Endonucleolytic cleavage to 5'-phosphomonoester.</text>
        <dbReference type="EC" id="3.1.26.4"/>
    </reaction>
</comment>
<evidence type="ECO:0000256" key="8">
    <source>
        <dbReference type="ARBA" id="ARBA00022723"/>
    </source>
</evidence>
<evidence type="ECO:0000256" key="6">
    <source>
        <dbReference type="ARBA" id="ARBA00017721"/>
    </source>
</evidence>
<keyword evidence="7 12" id="KW-0540">Nuclease</keyword>
<dbReference type="SUPFAM" id="SSF55658">
    <property type="entry name" value="L9 N-domain-like"/>
    <property type="match status" value="2"/>
</dbReference>
<dbReference type="FunFam" id="3.40.970.10:FF:000001">
    <property type="entry name" value="Ribonuclease H1"/>
    <property type="match status" value="1"/>
</dbReference>
<reference evidence="14" key="1">
    <citation type="submission" date="2023-06" db="EMBL/GenBank/DDBJ databases">
        <title>Draft genome of Marssonina rosae.</title>
        <authorList>
            <person name="Cheng Q."/>
        </authorList>
    </citation>
    <scope>NUCLEOTIDE SEQUENCE</scope>
    <source>
        <strain evidence="14">R4</strain>
    </source>
</reference>
<comment type="similarity">
    <text evidence="4 12">Belongs to the RNase H family.</text>
</comment>
<accession>A0AAD9SWG5</accession>
<dbReference type="InterPro" id="IPR037056">
    <property type="entry name" value="RNase_H1_N_sf"/>
</dbReference>
<evidence type="ECO:0000256" key="10">
    <source>
        <dbReference type="ARBA" id="ARBA00022801"/>
    </source>
</evidence>
<feature type="domain" description="RNase H type-1" evidence="13">
    <location>
        <begin position="151"/>
        <end position="301"/>
    </location>
</feature>
<evidence type="ECO:0000256" key="7">
    <source>
        <dbReference type="ARBA" id="ARBA00022722"/>
    </source>
</evidence>
<dbReference type="GO" id="GO:0000287">
    <property type="term" value="F:magnesium ion binding"/>
    <property type="evidence" value="ECO:0007669"/>
    <property type="project" value="UniProtKB-UniRule"/>
</dbReference>
<dbReference type="GO" id="GO:0003676">
    <property type="term" value="F:nucleic acid binding"/>
    <property type="evidence" value="ECO:0007669"/>
    <property type="project" value="UniProtKB-UniRule"/>
</dbReference>
<dbReference type="InterPro" id="IPR002156">
    <property type="entry name" value="RNaseH_domain"/>
</dbReference>
<evidence type="ECO:0000256" key="1">
    <source>
        <dbReference type="ARBA" id="ARBA00000077"/>
    </source>
</evidence>
<dbReference type="InterPro" id="IPR050092">
    <property type="entry name" value="RNase_H"/>
</dbReference>
<evidence type="ECO:0000256" key="2">
    <source>
        <dbReference type="ARBA" id="ARBA00001946"/>
    </source>
</evidence>
<dbReference type="Gene3D" id="3.30.420.10">
    <property type="entry name" value="Ribonuclease H-like superfamily/Ribonuclease H"/>
    <property type="match status" value="1"/>
</dbReference>
<dbReference type="InterPro" id="IPR009027">
    <property type="entry name" value="Ribosomal_bL9/RNase_H1_N"/>
</dbReference>
<dbReference type="AlphaFoldDB" id="A0AAD9SWG5"/>
<evidence type="ECO:0000256" key="9">
    <source>
        <dbReference type="ARBA" id="ARBA00022759"/>
    </source>
</evidence>
<dbReference type="PROSITE" id="PS50879">
    <property type="entry name" value="RNASE_H_1"/>
    <property type="match status" value="1"/>
</dbReference>
<dbReference type="CDD" id="cd09280">
    <property type="entry name" value="RNase_HI_eukaryote_like"/>
    <property type="match status" value="1"/>
</dbReference>